<keyword evidence="1" id="KW-1133">Transmembrane helix</keyword>
<dbReference type="GO" id="GO:0016020">
    <property type="term" value="C:membrane"/>
    <property type="evidence" value="ECO:0007669"/>
    <property type="project" value="InterPro"/>
</dbReference>
<dbReference type="AlphaFoldDB" id="A0AAE0SW66"/>
<feature type="transmembrane region" description="Helical" evidence="1">
    <location>
        <begin position="63"/>
        <end position="87"/>
    </location>
</feature>
<dbReference type="InterPro" id="IPR036719">
    <property type="entry name" value="Neuro-gated_channel_TM_sf"/>
</dbReference>
<reference evidence="3" key="1">
    <citation type="journal article" date="2021" name="Genome Biol. Evol.">
        <title>A High-Quality Reference Genome for a Parasitic Bivalve with Doubly Uniparental Inheritance (Bivalvia: Unionida).</title>
        <authorList>
            <person name="Smith C.H."/>
        </authorList>
    </citation>
    <scope>NUCLEOTIDE SEQUENCE</scope>
    <source>
        <strain evidence="3">CHS0354</strain>
    </source>
</reference>
<dbReference type="Gene3D" id="1.20.58.390">
    <property type="entry name" value="Neurotransmitter-gated ion-channel transmembrane domain"/>
    <property type="match status" value="1"/>
</dbReference>
<feature type="domain" description="Neurotransmitter-gated ion-channel transmembrane" evidence="2">
    <location>
        <begin position="69"/>
        <end position="207"/>
    </location>
</feature>
<dbReference type="InterPro" id="IPR006201">
    <property type="entry name" value="Neur_channel"/>
</dbReference>
<dbReference type="InterPro" id="IPR038050">
    <property type="entry name" value="Neuro_actylchol_rec"/>
</dbReference>
<sequence>MQCPTKTVRIYTCYVVFIARLNGEWILDRTEIDYTDLPVTKSDGTIVTFSQIEFVFVIERRPAFYVINVILPIILASFLSCVVFIVPLQSGEKVAYILTLILAIAVLLTMIADSLPHTSLTASVLGVYLAFTLFISVICALLTVLLLNIFHKDEKLDTTSFIYKFTEFINVKRCTGSSKTKNANNPKTAGNRIVPSRKLTVVAYETMHARTDEKSENVDECKEKVYTRKEMANILDRFCFWVFVTLTFIGTISFLVALSMGAQKHHT</sequence>
<evidence type="ECO:0000256" key="1">
    <source>
        <dbReference type="SAM" id="Phobius"/>
    </source>
</evidence>
<dbReference type="CDD" id="cd19051">
    <property type="entry name" value="LGIC_TM_cation"/>
    <property type="match status" value="1"/>
</dbReference>
<proteinExistence type="predicted"/>
<dbReference type="Pfam" id="PF02932">
    <property type="entry name" value="Neur_chan_memb"/>
    <property type="match status" value="1"/>
</dbReference>
<accession>A0AAE0SW66</accession>
<dbReference type="EMBL" id="JAEAOA010000761">
    <property type="protein sequence ID" value="KAK3599028.1"/>
    <property type="molecule type" value="Genomic_DNA"/>
</dbReference>
<keyword evidence="4" id="KW-1185">Reference proteome</keyword>
<organism evidence="3 4">
    <name type="scientific">Potamilus streckersoni</name>
    <dbReference type="NCBI Taxonomy" id="2493646"/>
    <lineage>
        <taxon>Eukaryota</taxon>
        <taxon>Metazoa</taxon>
        <taxon>Spiralia</taxon>
        <taxon>Lophotrochozoa</taxon>
        <taxon>Mollusca</taxon>
        <taxon>Bivalvia</taxon>
        <taxon>Autobranchia</taxon>
        <taxon>Heteroconchia</taxon>
        <taxon>Palaeoheterodonta</taxon>
        <taxon>Unionida</taxon>
        <taxon>Unionoidea</taxon>
        <taxon>Unionidae</taxon>
        <taxon>Ambleminae</taxon>
        <taxon>Lampsilini</taxon>
        <taxon>Potamilus</taxon>
    </lineage>
</organism>
<reference evidence="3" key="2">
    <citation type="journal article" date="2021" name="Genome Biol. Evol.">
        <title>Developing a high-quality reference genome for a parasitic bivalve with doubly uniparental inheritance (Bivalvia: Unionida).</title>
        <authorList>
            <person name="Smith C.H."/>
        </authorList>
    </citation>
    <scope>NUCLEOTIDE SEQUENCE</scope>
    <source>
        <strain evidence="3">CHS0354</strain>
        <tissue evidence="3">Mantle</tissue>
    </source>
</reference>
<reference evidence="3" key="3">
    <citation type="submission" date="2023-05" db="EMBL/GenBank/DDBJ databases">
        <authorList>
            <person name="Smith C.H."/>
        </authorList>
    </citation>
    <scope>NUCLEOTIDE SEQUENCE</scope>
    <source>
        <strain evidence="3">CHS0354</strain>
        <tissue evidence="3">Mantle</tissue>
    </source>
</reference>
<dbReference type="PANTHER" id="PTHR18945">
    <property type="entry name" value="NEUROTRANSMITTER GATED ION CHANNEL"/>
    <property type="match status" value="1"/>
</dbReference>
<evidence type="ECO:0000259" key="2">
    <source>
        <dbReference type="Pfam" id="PF02932"/>
    </source>
</evidence>
<dbReference type="SUPFAM" id="SSF90112">
    <property type="entry name" value="Neurotransmitter-gated ion-channel transmembrane pore"/>
    <property type="match status" value="1"/>
</dbReference>
<gene>
    <name evidence="3" type="ORF">CHS0354_012512</name>
</gene>
<feature type="transmembrane region" description="Helical" evidence="1">
    <location>
        <begin position="124"/>
        <end position="147"/>
    </location>
</feature>
<feature type="transmembrane region" description="Helical" evidence="1">
    <location>
        <begin position="94"/>
        <end position="112"/>
    </location>
</feature>
<keyword evidence="1" id="KW-0812">Transmembrane</keyword>
<dbReference type="InterPro" id="IPR006029">
    <property type="entry name" value="Neurotrans-gated_channel_TM"/>
</dbReference>
<keyword evidence="1" id="KW-0472">Membrane</keyword>
<feature type="transmembrane region" description="Helical" evidence="1">
    <location>
        <begin position="238"/>
        <end position="262"/>
    </location>
</feature>
<dbReference type="Proteomes" id="UP001195483">
    <property type="component" value="Unassembled WGS sequence"/>
</dbReference>
<dbReference type="GO" id="GO:0005216">
    <property type="term" value="F:monoatomic ion channel activity"/>
    <property type="evidence" value="ECO:0007669"/>
    <property type="project" value="InterPro"/>
</dbReference>
<dbReference type="GO" id="GO:0004888">
    <property type="term" value="F:transmembrane signaling receptor activity"/>
    <property type="evidence" value="ECO:0007669"/>
    <property type="project" value="InterPro"/>
</dbReference>
<protein>
    <recommendedName>
        <fullName evidence="2">Neurotransmitter-gated ion-channel transmembrane domain-containing protein</fullName>
    </recommendedName>
</protein>
<evidence type="ECO:0000313" key="3">
    <source>
        <dbReference type="EMBL" id="KAK3599028.1"/>
    </source>
</evidence>
<evidence type="ECO:0000313" key="4">
    <source>
        <dbReference type="Proteomes" id="UP001195483"/>
    </source>
</evidence>
<name>A0AAE0SW66_9BIVA</name>
<comment type="caution">
    <text evidence="3">The sequence shown here is derived from an EMBL/GenBank/DDBJ whole genome shotgun (WGS) entry which is preliminary data.</text>
</comment>